<sequence>MNKQLERCIRDIHYDEQDLSKKVDQRLQYITDMNQLLQLKINMLEKRFAEHFNPTTKPSPSSMATNNHGYLATKMAYDQMSTATLSSAIFSNQSSISTSKQQHFEMINQPTKTIAYVMPNIRSVSGQSLPQQQQHPSSSSSRIQRSISSGETSNATDPNDDNNNSEHHSRRCRRHHRIRLFSHRRRH</sequence>
<organism evidence="2 3">
    <name type="scientific">Euroglyphus maynei</name>
    <name type="common">Mayne's house dust mite</name>
    <dbReference type="NCBI Taxonomy" id="6958"/>
    <lineage>
        <taxon>Eukaryota</taxon>
        <taxon>Metazoa</taxon>
        <taxon>Ecdysozoa</taxon>
        <taxon>Arthropoda</taxon>
        <taxon>Chelicerata</taxon>
        <taxon>Arachnida</taxon>
        <taxon>Acari</taxon>
        <taxon>Acariformes</taxon>
        <taxon>Sarcoptiformes</taxon>
        <taxon>Astigmata</taxon>
        <taxon>Psoroptidia</taxon>
        <taxon>Analgoidea</taxon>
        <taxon>Pyroglyphidae</taxon>
        <taxon>Pyroglyphinae</taxon>
        <taxon>Euroglyphus</taxon>
    </lineage>
</organism>
<accession>A0A1Y3BM00</accession>
<feature type="region of interest" description="Disordered" evidence="1">
    <location>
        <begin position="126"/>
        <end position="187"/>
    </location>
</feature>
<keyword evidence="3" id="KW-1185">Reference proteome</keyword>
<comment type="caution">
    <text evidence="2">The sequence shown here is derived from an EMBL/GenBank/DDBJ whole genome shotgun (WGS) entry which is preliminary data.</text>
</comment>
<gene>
    <name evidence="2" type="ORF">BLA29_008561</name>
</gene>
<evidence type="ECO:0000313" key="2">
    <source>
        <dbReference type="EMBL" id="OTF81117.1"/>
    </source>
</evidence>
<evidence type="ECO:0000313" key="3">
    <source>
        <dbReference type="Proteomes" id="UP000194236"/>
    </source>
</evidence>
<protein>
    <submittedName>
        <fullName evidence="2">Uncharacterized protein</fullName>
    </submittedName>
</protein>
<proteinExistence type="predicted"/>
<dbReference type="Proteomes" id="UP000194236">
    <property type="component" value="Unassembled WGS sequence"/>
</dbReference>
<dbReference type="OrthoDB" id="6516356at2759"/>
<name>A0A1Y3BM00_EURMA</name>
<reference evidence="2 3" key="1">
    <citation type="submission" date="2017-03" db="EMBL/GenBank/DDBJ databases">
        <title>Genome Survey of Euroglyphus maynei.</title>
        <authorList>
            <person name="Arlian L.G."/>
            <person name="Morgan M.S."/>
            <person name="Rider S.D."/>
        </authorList>
    </citation>
    <scope>NUCLEOTIDE SEQUENCE [LARGE SCALE GENOMIC DNA]</scope>
    <source>
        <strain evidence="2">Arlian Lab</strain>
        <tissue evidence="2">Whole body</tissue>
    </source>
</reference>
<evidence type="ECO:0000256" key="1">
    <source>
        <dbReference type="SAM" id="MobiDB-lite"/>
    </source>
</evidence>
<feature type="compositionally biased region" description="Low complexity" evidence="1">
    <location>
        <begin position="126"/>
        <end position="150"/>
    </location>
</feature>
<feature type="compositionally biased region" description="Basic residues" evidence="1">
    <location>
        <begin position="168"/>
        <end position="187"/>
    </location>
</feature>
<dbReference type="AlphaFoldDB" id="A0A1Y3BM00"/>
<dbReference type="EMBL" id="MUJZ01015222">
    <property type="protein sequence ID" value="OTF81117.1"/>
    <property type="molecule type" value="Genomic_DNA"/>
</dbReference>